<evidence type="ECO:0000256" key="5">
    <source>
        <dbReference type="ARBA" id="ARBA00022984"/>
    </source>
</evidence>
<proteinExistence type="inferred from homology"/>
<comment type="similarity">
    <text evidence="1 9">Belongs to the peptidase S11 family.</text>
</comment>
<keyword evidence="6" id="KW-0961">Cell wall biogenesis/degradation</keyword>
<evidence type="ECO:0000256" key="3">
    <source>
        <dbReference type="ARBA" id="ARBA00022801"/>
    </source>
</evidence>
<dbReference type="Proteomes" id="UP000017938">
    <property type="component" value="Unassembled WGS sequence"/>
</dbReference>
<feature type="active site" description="Acyl-ester intermediate" evidence="7">
    <location>
        <position position="84"/>
    </location>
</feature>
<accession>R6U714</accession>
<keyword evidence="2" id="KW-0732">Signal</keyword>
<comment type="caution">
    <text evidence="11">The sequence shown here is derived from an EMBL/GenBank/DDBJ whole genome shotgun (WGS) entry which is preliminary data.</text>
</comment>
<organism evidence="11 12">
    <name type="scientific">Candidatus Colimorpha enterica</name>
    <dbReference type="NCBI Taxonomy" id="3083063"/>
    <lineage>
        <taxon>Bacteria</taxon>
        <taxon>Pseudomonadati</taxon>
        <taxon>Bacteroidota</taxon>
        <taxon>Bacteroidia</taxon>
        <taxon>Bacteroidales</taxon>
        <taxon>Candidatus Colimorpha</taxon>
    </lineage>
</organism>
<name>R6U714_9BACT</name>
<dbReference type="STRING" id="1263015.BN580_01990"/>
<dbReference type="Gene3D" id="3.40.710.10">
    <property type="entry name" value="DD-peptidase/beta-lactamase superfamily"/>
    <property type="match status" value="1"/>
</dbReference>
<dbReference type="GO" id="GO:0006508">
    <property type="term" value="P:proteolysis"/>
    <property type="evidence" value="ECO:0007669"/>
    <property type="project" value="InterPro"/>
</dbReference>
<evidence type="ECO:0000256" key="6">
    <source>
        <dbReference type="ARBA" id="ARBA00023316"/>
    </source>
</evidence>
<keyword evidence="3" id="KW-0378">Hydrolase</keyword>
<evidence type="ECO:0000313" key="11">
    <source>
        <dbReference type="EMBL" id="CDC75876.1"/>
    </source>
</evidence>
<feature type="domain" description="Peptidase S11 D-alanyl-D-alanine carboxypeptidase A N-terminal" evidence="10">
    <location>
        <begin position="63"/>
        <end position="289"/>
    </location>
</feature>
<dbReference type="PANTHER" id="PTHR21581">
    <property type="entry name" value="D-ALANYL-D-ALANINE CARBOXYPEPTIDASE"/>
    <property type="match status" value="1"/>
</dbReference>
<evidence type="ECO:0000256" key="2">
    <source>
        <dbReference type="ARBA" id="ARBA00022729"/>
    </source>
</evidence>
<dbReference type="PRINTS" id="PR00725">
    <property type="entry name" value="DADACBPTASE1"/>
</dbReference>
<dbReference type="GO" id="GO:0009252">
    <property type="term" value="P:peptidoglycan biosynthetic process"/>
    <property type="evidence" value="ECO:0007669"/>
    <property type="project" value="UniProtKB-KW"/>
</dbReference>
<keyword evidence="11" id="KW-0121">Carboxypeptidase</keyword>
<sequence>MNGRTVKAIIILLSVLAVSFAGIGVLKNRNAPPPEISGGSVFPDGGNGTGCQPIHDPTQVFVYDVTDGVMKFRQGTDRKIVPASVTKLLTALTALNMMPENTVITPGDELKLVAAGSSVAYIKAHHRLTLAMLVEGMLLPSGNDAAYVTAAGAARYATGNRDMSGRDAVDYFMAKVNEYAVKIGCTGTHFTVPDGLAYEGHYTTADDLVIIAKKALENPVISRCAALLTDSVKYASGHTNTWYNTNLLINPDSEYYRSSVTGLKTGSLTDAYSVLVSAVIDGKTYIIGVFSARYPEDRYIVADRIIDGLSDKT</sequence>
<dbReference type="PANTHER" id="PTHR21581:SF6">
    <property type="entry name" value="TRAFFICKING PROTEIN PARTICLE COMPLEX SUBUNIT 12"/>
    <property type="match status" value="1"/>
</dbReference>
<keyword evidence="11" id="KW-0645">Protease</keyword>
<dbReference type="InterPro" id="IPR012338">
    <property type="entry name" value="Beta-lactam/transpept-like"/>
</dbReference>
<evidence type="ECO:0000256" key="9">
    <source>
        <dbReference type="RuleBase" id="RU004016"/>
    </source>
</evidence>
<gene>
    <name evidence="11" type="ORF">BN580_01990</name>
</gene>
<dbReference type="GO" id="GO:0071555">
    <property type="term" value="P:cell wall organization"/>
    <property type="evidence" value="ECO:0007669"/>
    <property type="project" value="UniProtKB-KW"/>
</dbReference>
<keyword evidence="5" id="KW-0573">Peptidoglycan synthesis</keyword>
<evidence type="ECO:0000256" key="8">
    <source>
        <dbReference type="PIRSR" id="PIRSR618044-2"/>
    </source>
</evidence>
<keyword evidence="4" id="KW-0133">Cell shape</keyword>
<dbReference type="SUPFAM" id="SSF56601">
    <property type="entry name" value="beta-lactamase/transpeptidase-like"/>
    <property type="match status" value="1"/>
</dbReference>
<protein>
    <submittedName>
        <fullName evidence="11">D D-carboxypeptidase VanYD</fullName>
    </submittedName>
</protein>
<evidence type="ECO:0000256" key="7">
    <source>
        <dbReference type="PIRSR" id="PIRSR618044-1"/>
    </source>
</evidence>
<reference evidence="11" key="1">
    <citation type="submission" date="2012-11" db="EMBL/GenBank/DDBJ databases">
        <title>Dependencies among metagenomic species, viruses, plasmids and units of genetic variation.</title>
        <authorList>
            <person name="Nielsen H.B."/>
            <person name="Almeida M."/>
            <person name="Juncker A.S."/>
            <person name="Rasmussen S."/>
            <person name="Li J."/>
            <person name="Sunagawa S."/>
            <person name="Plichta D."/>
            <person name="Gautier L."/>
            <person name="Le Chatelier E."/>
            <person name="Peletier E."/>
            <person name="Bonde I."/>
            <person name="Nielsen T."/>
            <person name="Manichanh C."/>
            <person name="Arumugam M."/>
            <person name="Batto J."/>
            <person name="Santos M.B.Q.D."/>
            <person name="Blom N."/>
            <person name="Borruel N."/>
            <person name="Burgdorf K.S."/>
            <person name="Boumezbeur F."/>
            <person name="Casellas F."/>
            <person name="Dore J."/>
            <person name="Guarner F."/>
            <person name="Hansen T."/>
            <person name="Hildebrand F."/>
            <person name="Kaas R.S."/>
            <person name="Kennedy S."/>
            <person name="Kristiansen K."/>
            <person name="Kultima J.R."/>
            <person name="Leonard P."/>
            <person name="Levenez F."/>
            <person name="Lund O."/>
            <person name="Moumen B."/>
            <person name="Le Paslier D."/>
            <person name="Pons N."/>
            <person name="Pedersen O."/>
            <person name="Prifti E."/>
            <person name="Qin J."/>
            <person name="Raes J."/>
            <person name="Tap J."/>
            <person name="Tims S."/>
            <person name="Ussery D.W."/>
            <person name="Yamada T."/>
            <person name="MetaHit consortium"/>
            <person name="Renault P."/>
            <person name="Sicheritz-Ponten T."/>
            <person name="Bork P."/>
            <person name="Wang J."/>
            <person name="Brunak S."/>
            <person name="Ehrlich S.D."/>
        </authorList>
    </citation>
    <scope>NUCLEOTIDE SEQUENCE [LARGE SCALE GENOMIC DNA]</scope>
</reference>
<evidence type="ECO:0000259" key="10">
    <source>
        <dbReference type="Pfam" id="PF00768"/>
    </source>
</evidence>
<dbReference type="AlphaFoldDB" id="R6U714"/>
<evidence type="ECO:0000256" key="1">
    <source>
        <dbReference type="ARBA" id="ARBA00007164"/>
    </source>
</evidence>
<feature type="active site" description="Proton acceptor" evidence="7">
    <location>
        <position position="87"/>
    </location>
</feature>
<dbReference type="EMBL" id="CBFW010000325">
    <property type="protein sequence ID" value="CDC75876.1"/>
    <property type="molecule type" value="Genomic_DNA"/>
</dbReference>
<feature type="active site" evidence="7">
    <location>
        <position position="141"/>
    </location>
</feature>
<dbReference type="InterPro" id="IPR001967">
    <property type="entry name" value="Peptidase_S11_N"/>
</dbReference>
<dbReference type="GO" id="GO:0008360">
    <property type="term" value="P:regulation of cell shape"/>
    <property type="evidence" value="ECO:0007669"/>
    <property type="project" value="UniProtKB-KW"/>
</dbReference>
<dbReference type="GO" id="GO:0009002">
    <property type="term" value="F:serine-type D-Ala-D-Ala carboxypeptidase activity"/>
    <property type="evidence" value="ECO:0007669"/>
    <property type="project" value="InterPro"/>
</dbReference>
<evidence type="ECO:0000256" key="4">
    <source>
        <dbReference type="ARBA" id="ARBA00022960"/>
    </source>
</evidence>
<dbReference type="InterPro" id="IPR018044">
    <property type="entry name" value="Peptidase_S11"/>
</dbReference>
<evidence type="ECO:0000313" key="12">
    <source>
        <dbReference type="Proteomes" id="UP000017938"/>
    </source>
</evidence>
<feature type="binding site" evidence="8">
    <location>
        <position position="264"/>
    </location>
    <ligand>
        <name>substrate</name>
    </ligand>
</feature>
<dbReference type="Pfam" id="PF00768">
    <property type="entry name" value="Peptidase_S11"/>
    <property type="match status" value="1"/>
</dbReference>